<feature type="site" description="Important to generate the dianion" evidence="9">
    <location>
        <position position="99"/>
    </location>
</feature>
<comment type="function">
    <text evidence="9">Catalyzes 2 different reactions between oxygene and the acireductone 1,2-dihydroxy-3-keto-5-methylthiopentene (DHK-MTPene) depending upon the metal bound in the active site. Fe-containing acireductone dioxygenase (Fe-ARD) produces formate and 2-keto-4-methylthiobutyrate (KMTB), the alpha-ketoacid precursor of methionine in the methionine recycle pathway. Ni-containing acireductone dioxygenase (Ni-ARD) produces methylthiopropionate, carbon monoxide and formate, and does not lie on the methionine recycle pathway.</text>
</comment>
<dbReference type="EMBL" id="VLPL01000003">
    <property type="protein sequence ID" value="TSJ45631.1"/>
    <property type="molecule type" value="Genomic_DNA"/>
</dbReference>
<feature type="binding site" evidence="9">
    <location>
        <position position="136"/>
    </location>
    <ligand>
        <name>Fe(2+)</name>
        <dbReference type="ChEBI" id="CHEBI:29033"/>
    </ligand>
</feature>
<protein>
    <recommendedName>
        <fullName evidence="9">Acireductone dioxygenase</fullName>
    </recommendedName>
    <alternativeName>
        <fullName evidence="9">1,2-dihydroxy-3-keto-5-methylthiopentene dioxygenase</fullName>
        <shortName evidence="9">DHK-MTPene dioxygenase</shortName>
    </alternativeName>
    <alternativeName>
        <fullName evidence="9">Acireductone dioxygenase (Fe(2+)-requiring)</fullName>
        <shortName evidence="9">ARD'</shortName>
        <shortName evidence="9">Fe-ARD</shortName>
        <ecNumber evidence="9">1.13.11.54</ecNumber>
    </alternativeName>
    <alternativeName>
        <fullName evidence="9">Acireductone dioxygenase (Ni(2+)-requiring)</fullName>
        <shortName evidence="9">ARD</shortName>
        <shortName evidence="9">Ni-ARD</shortName>
        <ecNumber evidence="9">1.13.11.53</ecNumber>
    </alternativeName>
</protein>
<dbReference type="InterPro" id="IPR014710">
    <property type="entry name" value="RmlC-like_jellyroll"/>
</dbReference>
<comment type="caution">
    <text evidence="10">The sequence shown here is derived from an EMBL/GenBank/DDBJ whole genome shotgun (WGS) entry which is preliminary data.</text>
</comment>
<evidence type="ECO:0000256" key="2">
    <source>
        <dbReference type="ARBA" id="ARBA00022596"/>
    </source>
</evidence>
<accession>A0A556N0B9</accession>
<keyword evidence="2 9" id="KW-0533">Nickel</keyword>
<dbReference type="Gene3D" id="2.60.120.10">
    <property type="entry name" value="Jelly Rolls"/>
    <property type="match status" value="1"/>
</dbReference>
<evidence type="ECO:0000256" key="1">
    <source>
        <dbReference type="ARBA" id="ARBA00000428"/>
    </source>
</evidence>
<gene>
    <name evidence="9" type="primary">mtnD</name>
    <name evidence="10" type="ORF">FO442_07710</name>
</gene>
<dbReference type="UniPathway" id="UPA00904">
    <property type="reaction ID" value="UER00878"/>
</dbReference>
<dbReference type="InterPro" id="IPR011051">
    <property type="entry name" value="RmlC_Cupin_sf"/>
</dbReference>
<dbReference type="GO" id="GO:0005506">
    <property type="term" value="F:iron ion binding"/>
    <property type="evidence" value="ECO:0007669"/>
    <property type="project" value="UniProtKB-UniRule"/>
</dbReference>
<evidence type="ECO:0000256" key="5">
    <source>
        <dbReference type="ARBA" id="ARBA00022964"/>
    </source>
</evidence>
<feature type="binding site" evidence="9">
    <location>
        <position position="97"/>
    </location>
    <ligand>
        <name>Ni(2+)</name>
        <dbReference type="ChEBI" id="CHEBI:49786"/>
    </ligand>
</feature>
<keyword evidence="3 9" id="KW-0028">Amino-acid biosynthesis</keyword>
<dbReference type="InterPro" id="IPR004313">
    <property type="entry name" value="ARD"/>
</dbReference>
<dbReference type="AlphaFoldDB" id="A0A556N0B9"/>
<comment type="similarity">
    <text evidence="9">Belongs to the acireductone dioxygenase (ARD) family.</text>
</comment>
<sequence length="179" mass="20785">MAILSIPDLNITERDPQKIREFMQVRGIFFDQWQADIVFEDSASQEEILKAYESSLTPFMHAGGYQTADVITINKLTENYEAIRAKFLAEHTHSEDEIRFFVDGHGLFWFNLENEPVFNLLCEQGDLISVPAGTKHWFDAGETNPFVKAIRIFIDMSGWVPHYTESRLEERFSNFRVSK</sequence>
<keyword evidence="4 9" id="KW-0479">Metal-binding</keyword>
<dbReference type="EC" id="1.13.11.54" evidence="9"/>
<comment type="pathway">
    <text evidence="9">Amino-acid biosynthesis; L-methionine biosynthesis via salvage pathway; L-methionine from S-methyl-5-thio-alpha-D-ribose 1-phosphate: step 5/6.</text>
</comment>
<dbReference type="PANTHER" id="PTHR23418:SF0">
    <property type="entry name" value="ACIREDUCTONE DIOXYGENASE"/>
    <property type="match status" value="1"/>
</dbReference>
<evidence type="ECO:0000256" key="6">
    <source>
        <dbReference type="ARBA" id="ARBA00023002"/>
    </source>
</evidence>
<keyword evidence="7 9" id="KW-0408">Iron</keyword>
<feature type="binding site" evidence="9">
    <location>
        <position position="91"/>
    </location>
    <ligand>
        <name>Ni(2+)</name>
        <dbReference type="ChEBI" id="CHEBI:49786"/>
    </ligand>
</feature>
<keyword evidence="11" id="KW-1185">Reference proteome</keyword>
<evidence type="ECO:0000256" key="3">
    <source>
        <dbReference type="ARBA" id="ARBA00022605"/>
    </source>
</evidence>
<evidence type="ECO:0000256" key="9">
    <source>
        <dbReference type="HAMAP-Rule" id="MF_01682"/>
    </source>
</evidence>
<evidence type="ECO:0000256" key="8">
    <source>
        <dbReference type="ARBA" id="ARBA00023167"/>
    </source>
</evidence>
<feature type="binding site" evidence="9">
    <location>
        <position position="136"/>
    </location>
    <ligand>
        <name>Ni(2+)</name>
        <dbReference type="ChEBI" id="CHEBI:49786"/>
    </ligand>
</feature>
<comment type="cofactor">
    <cofactor evidence="9">
        <name>Ni(2+)</name>
        <dbReference type="ChEBI" id="CHEBI:49786"/>
    </cofactor>
    <text evidence="9">Binds 1 nickel ion per monomer.</text>
</comment>
<dbReference type="GO" id="GO:0010309">
    <property type="term" value="F:acireductone dioxygenase [iron(II)-requiring] activity"/>
    <property type="evidence" value="ECO:0007669"/>
    <property type="project" value="UniProtKB-UniRule"/>
</dbReference>
<organism evidence="10 11">
    <name type="scientific">Fluviicola chungangensis</name>
    <dbReference type="NCBI Taxonomy" id="2597671"/>
    <lineage>
        <taxon>Bacteria</taxon>
        <taxon>Pseudomonadati</taxon>
        <taxon>Bacteroidota</taxon>
        <taxon>Flavobacteriia</taxon>
        <taxon>Flavobacteriales</taxon>
        <taxon>Crocinitomicaceae</taxon>
        <taxon>Fluviicola</taxon>
    </lineage>
</organism>
<dbReference type="CDD" id="cd02232">
    <property type="entry name" value="cupin_ARD"/>
    <property type="match status" value="1"/>
</dbReference>
<dbReference type="GO" id="GO:0010308">
    <property type="term" value="F:acireductone dioxygenase (Ni2+-requiring) activity"/>
    <property type="evidence" value="ECO:0007669"/>
    <property type="project" value="UniProtKB-UniRule"/>
</dbReference>
<feature type="binding site" evidence="9">
    <location>
        <position position="97"/>
    </location>
    <ligand>
        <name>Fe(2+)</name>
        <dbReference type="ChEBI" id="CHEBI:29033"/>
    </ligand>
</feature>
<name>A0A556N0B9_9FLAO</name>
<dbReference type="RefSeq" id="WP_144332587.1">
    <property type="nucleotide sequence ID" value="NZ_VLPL01000003.1"/>
</dbReference>
<dbReference type="SUPFAM" id="SSF51182">
    <property type="entry name" value="RmlC-like cupins"/>
    <property type="match status" value="1"/>
</dbReference>
<evidence type="ECO:0000256" key="4">
    <source>
        <dbReference type="ARBA" id="ARBA00022723"/>
    </source>
</evidence>
<evidence type="ECO:0000256" key="7">
    <source>
        <dbReference type="ARBA" id="ARBA00023004"/>
    </source>
</evidence>
<comment type="subunit">
    <text evidence="9">Monomer.</text>
</comment>
<feature type="binding site" evidence="9">
    <location>
        <position position="93"/>
    </location>
    <ligand>
        <name>Ni(2+)</name>
        <dbReference type="ChEBI" id="CHEBI:49786"/>
    </ligand>
</feature>
<comment type="cofactor">
    <cofactor evidence="9">
        <name>Fe(2+)</name>
        <dbReference type="ChEBI" id="CHEBI:29033"/>
    </cofactor>
    <text evidence="9">Binds 1 Fe(2+) cation per monomer.</text>
</comment>
<keyword evidence="8 9" id="KW-0486">Methionine biosynthesis</keyword>
<dbReference type="PANTHER" id="PTHR23418">
    <property type="entry name" value="ACIREDUCTONE DIOXYGENASE"/>
    <property type="match status" value="1"/>
</dbReference>
<keyword evidence="5 9" id="KW-0223">Dioxygenase</keyword>
<dbReference type="GO" id="GO:0019284">
    <property type="term" value="P:L-methionine salvage from S-adenosylmethionine"/>
    <property type="evidence" value="ECO:0007669"/>
    <property type="project" value="InterPro"/>
</dbReference>
<feature type="binding site" evidence="9">
    <location>
        <position position="91"/>
    </location>
    <ligand>
        <name>Fe(2+)</name>
        <dbReference type="ChEBI" id="CHEBI:29033"/>
    </ligand>
</feature>
<proteinExistence type="inferred from homology"/>
<dbReference type="Proteomes" id="UP000316008">
    <property type="component" value="Unassembled WGS sequence"/>
</dbReference>
<dbReference type="GO" id="GO:0016151">
    <property type="term" value="F:nickel cation binding"/>
    <property type="evidence" value="ECO:0007669"/>
    <property type="project" value="UniProtKB-UniRule"/>
</dbReference>
<feature type="site" description="May play a role in transmitting local conformational changes" evidence="9">
    <location>
        <position position="96"/>
    </location>
</feature>
<dbReference type="EC" id="1.13.11.53" evidence="9"/>
<dbReference type="HAMAP" id="MF_01682">
    <property type="entry name" value="Salvage_MtnD"/>
    <property type="match status" value="1"/>
</dbReference>
<reference evidence="10 11" key="1">
    <citation type="submission" date="2019-07" db="EMBL/GenBank/DDBJ databases">
        <authorList>
            <person name="Huq M.A."/>
        </authorList>
    </citation>
    <scope>NUCLEOTIDE SEQUENCE [LARGE SCALE GENOMIC DNA]</scope>
    <source>
        <strain evidence="10 11">MAH-3</strain>
    </source>
</reference>
<dbReference type="Pfam" id="PF03079">
    <property type="entry name" value="ARD"/>
    <property type="match status" value="1"/>
</dbReference>
<comment type="catalytic activity">
    <reaction evidence="1 9">
        <text>1,2-dihydroxy-5-(methylsulfanyl)pent-1-en-3-one + O2 = 4-methylsulfanyl-2-oxobutanoate + formate + 2 H(+)</text>
        <dbReference type="Rhea" id="RHEA:24504"/>
        <dbReference type="ChEBI" id="CHEBI:15378"/>
        <dbReference type="ChEBI" id="CHEBI:15379"/>
        <dbReference type="ChEBI" id="CHEBI:15740"/>
        <dbReference type="ChEBI" id="CHEBI:16723"/>
        <dbReference type="ChEBI" id="CHEBI:49252"/>
        <dbReference type="EC" id="1.13.11.54"/>
    </reaction>
</comment>
<evidence type="ECO:0000313" key="10">
    <source>
        <dbReference type="EMBL" id="TSJ45631.1"/>
    </source>
</evidence>
<comment type="catalytic activity">
    <reaction evidence="9">
        <text>1,2-dihydroxy-5-(methylsulfanyl)pent-1-en-3-one + O2 = 3-(methylsulfanyl)propanoate + CO + formate + 2 H(+)</text>
        <dbReference type="Rhea" id="RHEA:14161"/>
        <dbReference type="ChEBI" id="CHEBI:15378"/>
        <dbReference type="ChEBI" id="CHEBI:15379"/>
        <dbReference type="ChEBI" id="CHEBI:15740"/>
        <dbReference type="ChEBI" id="CHEBI:17245"/>
        <dbReference type="ChEBI" id="CHEBI:49016"/>
        <dbReference type="ChEBI" id="CHEBI:49252"/>
        <dbReference type="EC" id="1.13.11.53"/>
    </reaction>
</comment>
<dbReference type="OrthoDB" id="9781654at2"/>
<feature type="binding site" evidence="9">
    <location>
        <position position="93"/>
    </location>
    <ligand>
        <name>Fe(2+)</name>
        <dbReference type="ChEBI" id="CHEBI:29033"/>
    </ligand>
</feature>
<keyword evidence="6 9" id="KW-0560">Oxidoreductase</keyword>
<evidence type="ECO:0000313" key="11">
    <source>
        <dbReference type="Proteomes" id="UP000316008"/>
    </source>
</evidence>
<dbReference type="GO" id="GO:0019509">
    <property type="term" value="P:L-methionine salvage from methylthioadenosine"/>
    <property type="evidence" value="ECO:0007669"/>
    <property type="project" value="UniProtKB-UniRule"/>
</dbReference>
<feature type="site" description="May play a role in metal incorporation in vivo" evidence="9">
    <location>
        <position position="90"/>
    </location>
</feature>
<dbReference type="InterPro" id="IPR023956">
    <property type="entry name" value="ARD_bac"/>
</dbReference>